<dbReference type="Gene3D" id="1.20.1270.10">
    <property type="match status" value="1"/>
</dbReference>
<dbReference type="PANTHER" id="PTHR19375">
    <property type="entry name" value="HEAT SHOCK PROTEIN 70KDA"/>
    <property type="match status" value="1"/>
</dbReference>
<dbReference type="HAMAP" id="MF_00332">
    <property type="entry name" value="DnaK"/>
    <property type="match status" value="1"/>
</dbReference>
<keyword evidence="5 7" id="KW-0346">Stress response</keyword>
<dbReference type="Pfam" id="PF00012">
    <property type="entry name" value="HSP70"/>
    <property type="match status" value="1"/>
</dbReference>
<comment type="function">
    <text evidence="7">Acts as a chaperone.</text>
</comment>
<dbReference type="InterPro" id="IPR018181">
    <property type="entry name" value="Heat_shock_70_CS"/>
</dbReference>
<organism evidence="10 11">
    <name type="scientific">Candidatus Yanofskybacteria bacterium GW2011_GWC2_37_9</name>
    <dbReference type="NCBI Taxonomy" id="1619028"/>
    <lineage>
        <taxon>Bacteria</taxon>
        <taxon>Candidatus Yanofskyibacteriota</taxon>
    </lineage>
</organism>
<dbReference type="SUPFAM" id="SSF100920">
    <property type="entry name" value="Heat shock protein 70kD (HSP70), peptide-binding domain"/>
    <property type="match status" value="1"/>
</dbReference>
<evidence type="ECO:0000256" key="2">
    <source>
        <dbReference type="ARBA" id="ARBA00022553"/>
    </source>
</evidence>
<dbReference type="Gene3D" id="2.60.34.10">
    <property type="entry name" value="Substrate Binding Domain Of DNAk, Chain A, domain 1"/>
    <property type="match status" value="1"/>
</dbReference>
<evidence type="ECO:0000313" key="10">
    <source>
        <dbReference type="EMBL" id="KKQ47643.1"/>
    </source>
</evidence>
<comment type="induction">
    <text evidence="7">By stress conditions e.g. heat shock.</text>
</comment>
<dbReference type="FunFam" id="1.20.1270.10:FF:000001">
    <property type="entry name" value="Molecular chaperone DnaK"/>
    <property type="match status" value="1"/>
</dbReference>
<comment type="similarity">
    <text evidence="1 7 8">Belongs to the heat shock protein 70 family.</text>
</comment>
<gene>
    <name evidence="7" type="primary">dnaK</name>
    <name evidence="10" type="ORF">US65_C0006G0001</name>
</gene>
<name>A0A0G0HX12_9BACT</name>
<dbReference type="PROSITE" id="PS00297">
    <property type="entry name" value="HSP70_1"/>
    <property type="match status" value="1"/>
</dbReference>
<dbReference type="GO" id="GO:0051082">
    <property type="term" value="F:unfolded protein binding"/>
    <property type="evidence" value="ECO:0007669"/>
    <property type="project" value="InterPro"/>
</dbReference>
<feature type="modified residue" description="Phosphothreonine; by autocatalysis" evidence="7">
    <location>
        <position position="198"/>
    </location>
</feature>
<protein>
    <recommendedName>
        <fullName evidence="7">Chaperone protein DnaK</fullName>
    </recommendedName>
    <alternativeName>
        <fullName evidence="7">HSP70</fullName>
    </alternativeName>
    <alternativeName>
        <fullName evidence="7">Heat shock 70 kDa protein</fullName>
    </alternativeName>
    <alternativeName>
        <fullName evidence="7">Heat shock protein 70</fullName>
    </alternativeName>
</protein>
<dbReference type="FunFam" id="3.90.640.10:FF:000003">
    <property type="entry name" value="Molecular chaperone DnaK"/>
    <property type="match status" value="1"/>
</dbReference>
<dbReference type="GO" id="GO:0140662">
    <property type="term" value="F:ATP-dependent protein folding chaperone"/>
    <property type="evidence" value="ECO:0007669"/>
    <property type="project" value="InterPro"/>
</dbReference>
<sequence>MSKIIGIDLGTTNSAVAVIEGGAPKIIENIEGNRTTPSVVATAKNGDRIVGLLAKRQAITNPENTIAEIKRFMGHRFDDAEVQKDRVTASFKIEAGDGGGVKVKMTDKFYRPEEISAMILQKIKTDVEAKLGEKITEAVITVPAYFNDAQRKATKDAGAIAGLDVKRIINEPTAAALAYGFDKKKNEKIVVYDFGGGTFDVSVLEIGGDVIEVKSIDGDSHMGGGDIDRKIVKWIAEEYKKESGIDVTKDPLAHQRLREAAEKAKHELSTTMEAEINIPFITSDAGGPKHLLMKMSRATLELLTKDLIDRSIEITKRALAASPFKMDEINEIIMVGGQTRMPKIVEAVKNLFGKEPNMSINPDEVVALGAAVQAGVLAGDVRDVLLLDVIPLSLGIETLGGVATKLIERNTTIPSSKSQIFSTAADNQTSVEIHIVQGERPMASDNRSLGRFILDGVPPAPRGMPQIEVSFDVDANGILNVAAKDKASGKTQSIKIEASSGLKDEEIKKMQKDAELHAEEDKKKKEVVDVKNTAEMIIYTAEKALKDNEAKIPAELKDSVNAKITALRGVKDGTDGEAIKKATEELSSEMSKIGEAIAKSSSASGGPDTKTPEEQNPEVKDAEFKESKDDKGEKPKK</sequence>
<dbReference type="InterPro" id="IPR013126">
    <property type="entry name" value="Hsp_70_fam"/>
</dbReference>
<dbReference type="FunFam" id="2.60.34.10:FF:000014">
    <property type="entry name" value="Chaperone protein DnaK HSP70"/>
    <property type="match status" value="1"/>
</dbReference>
<evidence type="ECO:0000256" key="9">
    <source>
        <dbReference type="SAM" id="MobiDB-lite"/>
    </source>
</evidence>
<evidence type="ECO:0000256" key="6">
    <source>
        <dbReference type="ARBA" id="ARBA00023186"/>
    </source>
</evidence>
<keyword evidence="6 7" id="KW-0143">Chaperone</keyword>
<dbReference type="EMBL" id="LBTU01000006">
    <property type="protein sequence ID" value="KKQ47643.1"/>
    <property type="molecule type" value="Genomic_DNA"/>
</dbReference>
<evidence type="ECO:0000256" key="3">
    <source>
        <dbReference type="ARBA" id="ARBA00022741"/>
    </source>
</evidence>
<dbReference type="Proteomes" id="UP000034430">
    <property type="component" value="Unassembled WGS sequence"/>
</dbReference>
<dbReference type="InterPro" id="IPR012725">
    <property type="entry name" value="Chaperone_DnaK"/>
</dbReference>
<dbReference type="CDD" id="cd10234">
    <property type="entry name" value="ASKHA_NBD_HSP70_DnaK-like"/>
    <property type="match status" value="1"/>
</dbReference>
<comment type="caution">
    <text evidence="10">The sequence shown here is derived from an EMBL/GenBank/DDBJ whole genome shotgun (WGS) entry which is preliminary data.</text>
</comment>
<keyword evidence="4 7" id="KW-0067">ATP-binding</keyword>
<dbReference type="SUPFAM" id="SSF53067">
    <property type="entry name" value="Actin-like ATPase domain"/>
    <property type="match status" value="2"/>
</dbReference>
<accession>A0A0G0HX12</accession>
<evidence type="ECO:0000256" key="1">
    <source>
        <dbReference type="ARBA" id="ARBA00007381"/>
    </source>
</evidence>
<reference evidence="10 11" key="1">
    <citation type="journal article" date="2015" name="Nature">
        <title>rRNA introns, odd ribosomes, and small enigmatic genomes across a large radiation of phyla.</title>
        <authorList>
            <person name="Brown C.T."/>
            <person name="Hug L.A."/>
            <person name="Thomas B.C."/>
            <person name="Sharon I."/>
            <person name="Castelle C.J."/>
            <person name="Singh A."/>
            <person name="Wilkins M.J."/>
            <person name="Williams K.H."/>
            <person name="Banfield J.F."/>
        </authorList>
    </citation>
    <scope>NUCLEOTIDE SEQUENCE [LARGE SCALE GENOMIC DNA]</scope>
</reference>
<dbReference type="PATRIC" id="fig|1619028.3.peg.115"/>
<dbReference type="NCBIfam" id="NF001413">
    <property type="entry name" value="PRK00290.1"/>
    <property type="match status" value="1"/>
</dbReference>
<evidence type="ECO:0000256" key="4">
    <source>
        <dbReference type="ARBA" id="ARBA00022840"/>
    </source>
</evidence>
<dbReference type="GO" id="GO:0005524">
    <property type="term" value="F:ATP binding"/>
    <property type="evidence" value="ECO:0007669"/>
    <property type="project" value="UniProtKB-UniRule"/>
</dbReference>
<evidence type="ECO:0000256" key="8">
    <source>
        <dbReference type="RuleBase" id="RU003322"/>
    </source>
</evidence>
<dbReference type="PROSITE" id="PS00329">
    <property type="entry name" value="HSP70_2"/>
    <property type="match status" value="1"/>
</dbReference>
<proteinExistence type="evidence at transcript level"/>
<dbReference type="PRINTS" id="PR00301">
    <property type="entry name" value="HEATSHOCK70"/>
</dbReference>
<feature type="region of interest" description="Disordered" evidence="9">
    <location>
        <begin position="585"/>
        <end position="637"/>
    </location>
</feature>
<evidence type="ECO:0000256" key="5">
    <source>
        <dbReference type="ARBA" id="ARBA00023016"/>
    </source>
</evidence>
<dbReference type="FunFam" id="3.30.420.40:FF:000004">
    <property type="entry name" value="Molecular chaperone DnaK"/>
    <property type="match status" value="1"/>
</dbReference>
<dbReference type="InterPro" id="IPR029047">
    <property type="entry name" value="HSP70_peptide-bd_sf"/>
</dbReference>
<dbReference type="AlphaFoldDB" id="A0A0G0HX12"/>
<keyword evidence="3 7" id="KW-0547">Nucleotide-binding</keyword>
<dbReference type="NCBIfam" id="TIGR02350">
    <property type="entry name" value="prok_dnaK"/>
    <property type="match status" value="1"/>
</dbReference>
<dbReference type="Gene3D" id="3.30.420.40">
    <property type="match status" value="2"/>
</dbReference>
<dbReference type="InterPro" id="IPR043129">
    <property type="entry name" value="ATPase_NBD"/>
</dbReference>
<evidence type="ECO:0000256" key="7">
    <source>
        <dbReference type="HAMAP-Rule" id="MF_00332"/>
    </source>
</evidence>
<evidence type="ECO:0000313" key="11">
    <source>
        <dbReference type="Proteomes" id="UP000034430"/>
    </source>
</evidence>
<dbReference type="PROSITE" id="PS01036">
    <property type="entry name" value="HSP70_3"/>
    <property type="match status" value="1"/>
</dbReference>
<dbReference type="Gene3D" id="3.90.640.10">
    <property type="entry name" value="Actin, Chain A, domain 4"/>
    <property type="match status" value="1"/>
</dbReference>
<dbReference type="InterPro" id="IPR029048">
    <property type="entry name" value="HSP70_C_sf"/>
</dbReference>
<keyword evidence="2 7" id="KW-0597">Phosphoprotein</keyword>
<feature type="compositionally biased region" description="Basic and acidic residues" evidence="9">
    <location>
        <begin position="610"/>
        <end position="637"/>
    </location>
</feature>